<dbReference type="InterPro" id="IPR009078">
    <property type="entry name" value="Ferritin-like_SF"/>
</dbReference>
<organism evidence="1 2">
    <name type="scientific">Streptomyces vastus</name>
    <dbReference type="NCBI Taxonomy" id="285451"/>
    <lineage>
        <taxon>Bacteria</taxon>
        <taxon>Bacillati</taxon>
        <taxon>Actinomycetota</taxon>
        <taxon>Actinomycetes</taxon>
        <taxon>Kitasatosporales</taxon>
        <taxon>Streptomycetaceae</taxon>
        <taxon>Streptomyces</taxon>
    </lineage>
</organism>
<name>A0ABN3RV72_9ACTN</name>
<accession>A0ABN3RV72</accession>
<dbReference type="SUPFAM" id="SSF47240">
    <property type="entry name" value="Ferritin-like"/>
    <property type="match status" value="1"/>
</dbReference>
<dbReference type="Gene3D" id="1.10.620.20">
    <property type="entry name" value="Ribonucleotide Reductase, subunit A"/>
    <property type="match status" value="1"/>
</dbReference>
<evidence type="ECO:0000313" key="1">
    <source>
        <dbReference type="EMBL" id="GAA2661539.1"/>
    </source>
</evidence>
<keyword evidence="2" id="KW-1185">Reference proteome</keyword>
<evidence type="ECO:0000313" key="2">
    <source>
        <dbReference type="Proteomes" id="UP001500151"/>
    </source>
</evidence>
<reference evidence="1 2" key="1">
    <citation type="journal article" date="2019" name="Int. J. Syst. Evol. Microbiol.">
        <title>The Global Catalogue of Microorganisms (GCM) 10K type strain sequencing project: providing services to taxonomists for standard genome sequencing and annotation.</title>
        <authorList>
            <consortium name="The Broad Institute Genomics Platform"/>
            <consortium name="The Broad Institute Genome Sequencing Center for Infectious Disease"/>
            <person name="Wu L."/>
            <person name="Ma J."/>
        </authorList>
    </citation>
    <scope>NUCLEOTIDE SEQUENCE [LARGE SCALE GENOMIC DNA]</scope>
    <source>
        <strain evidence="1 2">JCM 4524</strain>
    </source>
</reference>
<proteinExistence type="predicted"/>
<dbReference type="InterPro" id="IPR012348">
    <property type="entry name" value="RNR-like"/>
</dbReference>
<gene>
    <name evidence="1" type="ORF">GCM10010307_79870</name>
</gene>
<dbReference type="Proteomes" id="UP001500151">
    <property type="component" value="Unassembled WGS sequence"/>
</dbReference>
<dbReference type="EMBL" id="BAAASJ010000120">
    <property type="protein sequence ID" value="GAA2661539.1"/>
    <property type="molecule type" value="Genomic_DNA"/>
</dbReference>
<sequence>MTVTTHTDTPADHAGTRARLRDIYAAAHEQTLHPNALGWPGRPDERELDFISHVVYGRPGMAHEGCAYLVKELSQLAEIERHLSAVFGIITAQLGADTSPVSDGYDLHHALSCFAAEEYLHADFFYRYVRELAAEDIKLADSLFPERLALYQGDDSPYVKLAAMCMAAYIGESVITVFEKRTAHLDPGREHFLTKLLWAHGMDEARHVQVDHVVLECIMPSFSEAERQRAFEIFSGTEELNAELAGRFKQLIVDVFGVDHTVGNPAWDVQLRLTSAFRQAMTATWPPSPVDERMDDETRKLLHEFAGTDRVHP</sequence>
<comment type="caution">
    <text evidence="1">The sequence shown here is derived from an EMBL/GenBank/DDBJ whole genome shotgun (WGS) entry which is preliminary data.</text>
</comment>
<protein>
    <submittedName>
        <fullName evidence="1">Uncharacterized protein</fullName>
    </submittedName>
</protein>